<dbReference type="WBParaSite" id="Pan_g7542.t1">
    <property type="protein sequence ID" value="Pan_g7542.t1"/>
    <property type="gene ID" value="Pan_g7542"/>
</dbReference>
<feature type="compositionally biased region" description="Basic residues" evidence="1">
    <location>
        <begin position="1"/>
        <end position="10"/>
    </location>
</feature>
<accession>A0A7E4W6M2</accession>
<protein>
    <submittedName>
        <fullName evidence="3">Transposase</fullName>
    </submittedName>
</protein>
<dbReference type="AlphaFoldDB" id="A0A7E4W6M2"/>
<dbReference type="Proteomes" id="UP000492821">
    <property type="component" value="Unassembled WGS sequence"/>
</dbReference>
<sequence length="70" mass="7682">MGHNVSHHHNRAFDEDAPRDSEASEGTRPSSSGAIEAMHDRVKAVCAEPLRPNSYSVRQGVISEILVCRL</sequence>
<evidence type="ECO:0000313" key="3">
    <source>
        <dbReference type="WBParaSite" id="Pan_g7542.t1"/>
    </source>
</evidence>
<reference evidence="2" key="1">
    <citation type="journal article" date="2013" name="Genetics">
        <title>The draft genome and transcriptome of Panagrellus redivivus are shaped by the harsh demands of a free-living lifestyle.</title>
        <authorList>
            <person name="Srinivasan J."/>
            <person name="Dillman A.R."/>
            <person name="Macchietto M.G."/>
            <person name="Heikkinen L."/>
            <person name="Lakso M."/>
            <person name="Fracchia K.M."/>
            <person name="Antoshechkin I."/>
            <person name="Mortazavi A."/>
            <person name="Wong G."/>
            <person name="Sternberg P.W."/>
        </authorList>
    </citation>
    <scope>NUCLEOTIDE SEQUENCE [LARGE SCALE GENOMIC DNA]</scope>
    <source>
        <strain evidence="2">MT8872</strain>
    </source>
</reference>
<feature type="region of interest" description="Disordered" evidence="1">
    <location>
        <begin position="1"/>
        <end position="36"/>
    </location>
</feature>
<reference evidence="3" key="2">
    <citation type="submission" date="2020-10" db="UniProtKB">
        <authorList>
            <consortium name="WormBaseParasite"/>
        </authorList>
    </citation>
    <scope>IDENTIFICATION</scope>
</reference>
<proteinExistence type="predicted"/>
<evidence type="ECO:0000256" key="1">
    <source>
        <dbReference type="SAM" id="MobiDB-lite"/>
    </source>
</evidence>
<organism evidence="2 3">
    <name type="scientific">Panagrellus redivivus</name>
    <name type="common">Microworm</name>
    <dbReference type="NCBI Taxonomy" id="6233"/>
    <lineage>
        <taxon>Eukaryota</taxon>
        <taxon>Metazoa</taxon>
        <taxon>Ecdysozoa</taxon>
        <taxon>Nematoda</taxon>
        <taxon>Chromadorea</taxon>
        <taxon>Rhabditida</taxon>
        <taxon>Tylenchina</taxon>
        <taxon>Panagrolaimomorpha</taxon>
        <taxon>Panagrolaimoidea</taxon>
        <taxon>Panagrolaimidae</taxon>
        <taxon>Panagrellus</taxon>
    </lineage>
</organism>
<name>A0A7E4W6M2_PANRE</name>
<evidence type="ECO:0000313" key="2">
    <source>
        <dbReference type="Proteomes" id="UP000492821"/>
    </source>
</evidence>
<keyword evidence="2" id="KW-1185">Reference proteome</keyword>
<feature type="compositionally biased region" description="Basic and acidic residues" evidence="1">
    <location>
        <begin position="11"/>
        <end position="22"/>
    </location>
</feature>